<keyword evidence="4" id="KW-1185">Reference proteome</keyword>
<evidence type="ECO:0000256" key="1">
    <source>
        <dbReference type="ARBA" id="ARBA00008710"/>
    </source>
</evidence>
<protein>
    <submittedName>
        <fullName evidence="3">Deazaflavin-dependent oxidoreductase (Nitroreductase family)</fullName>
    </submittedName>
</protein>
<name>A0ABU0E8Y6_9CELL</name>
<gene>
    <name evidence="3" type="ORF">J2X26_000017</name>
</gene>
<evidence type="ECO:0000313" key="4">
    <source>
        <dbReference type="Proteomes" id="UP001239626"/>
    </source>
</evidence>
<dbReference type="RefSeq" id="WP_307488727.1">
    <property type="nucleotide sequence ID" value="NZ_JAUSVB010000001.1"/>
</dbReference>
<dbReference type="EMBL" id="JAUSVB010000001">
    <property type="protein sequence ID" value="MDQ0371720.1"/>
    <property type="molecule type" value="Genomic_DNA"/>
</dbReference>
<comment type="caution">
    <text evidence="3">The sequence shown here is derived from an EMBL/GenBank/DDBJ whole genome shotgun (WGS) entry which is preliminary data.</text>
</comment>
<proteinExistence type="inferred from homology"/>
<evidence type="ECO:0000256" key="2">
    <source>
        <dbReference type="ARBA" id="ARBA00049106"/>
    </source>
</evidence>
<dbReference type="Proteomes" id="UP001239626">
    <property type="component" value="Unassembled WGS sequence"/>
</dbReference>
<comment type="similarity">
    <text evidence="1">Belongs to the F420H(2)-dependent quinone reductase family.</text>
</comment>
<dbReference type="PANTHER" id="PTHR39428">
    <property type="entry name" value="F420H(2)-DEPENDENT QUINONE REDUCTASE RV1261C"/>
    <property type="match status" value="1"/>
</dbReference>
<reference evidence="3 4" key="1">
    <citation type="submission" date="2023-07" db="EMBL/GenBank/DDBJ databases">
        <title>Sorghum-associated microbial communities from plants grown in Nebraska, USA.</title>
        <authorList>
            <person name="Schachtman D."/>
        </authorList>
    </citation>
    <scope>NUCLEOTIDE SEQUENCE [LARGE SCALE GENOMIC DNA]</scope>
    <source>
        <strain evidence="3 4">BE332</strain>
    </source>
</reference>
<dbReference type="Gene3D" id="2.30.110.10">
    <property type="entry name" value="Electron Transport, Fmn-binding Protein, Chain A"/>
    <property type="match status" value="1"/>
</dbReference>
<dbReference type="NCBIfam" id="TIGR00026">
    <property type="entry name" value="hi_GC_TIGR00026"/>
    <property type="match status" value="1"/>
</dbReference>
<evidence type="ECO:0000313" key="3">
    <source>
        <dbReference type="EMBL" id="MDQ0371720.1"/>
    </source>
</evidence>
<dbReference type="InterPro" id="IPR004378">
    <property type="entry name" value="F420H2_quin_Rdtase"/>
</dbReference>
<comment type="catalytic activity">
    <reaction evidence="2">
        <text>oxidized coenzyme F420-(gamma-L-Glu)(n) + a quinol + H(+) = reduced coenzyme F420-(gamma-L-Glu)(n) + a quinone</text>
        <dbReference type="Rhea" id="RHEA:39663"/>
        <dbReference type="Rhea" id="RHEA-COMP:12939"/>
        <dbReference type="Rhea" id="RHEA-COMP:14378"/>
        <dbReference type="ChEBI" id="CHEBI:15378"/>
        <dbReference type="ChEBI" id="CHEBI:24646"/>
        <dbReference type="ChEBI" id="CHEBI:132124"/>
        <dbReference type="ChEBI" id="CHEBI:133980"/>
        <dbReference type="ChEBI" id="CHEBI:139511"/>
    </reaction>
</comment>
<organism evidence="3 4">
    <name type="scientific">Cellulomonas humilata</name>
    <dbReference type="NCBI Taxonomy" id="144055"/>
    <lineage>
        <taxon>Bacteria</taxon>
        <taxon>Bacillati</taxon>
        <taxon>Actinomycetota</taxon>
        <taxon>Actinomycetes</taxon>
        <taxon>Micrococcales</taxon>
        <taxon>Cellulomonadaceae</taxon>
        <taxon>Cellulomonas</taxon>
    </lineage>
</organism>
<dbReference type="Pfam" id="PF04075">
    <property type="entry name" value="F420H2_quin_red"/>
    <property type="match status" value="1"/>
</dbReference>
<accession>A0ABU0E8Y6</accession>
<dbReference type="InterPro" id="IPR012349">
    <property type="entry name" value="Split_barrel_FMN-bd"/>
</dbReference>
<dbReference type="PANTHER" id="PTHR39428:SF1">
    <property type="entry name" value="F420H(2)-DEPENDENT QUINONE REDUCTASE RV1261C"/>
    <property type="match status" value="1"/>
</dbReference>
<sequence>MTTPAPALPPKWFIRVAWRVHRGLHRISGGRFLWAPSNKRGYGALRLTTTGRTSGQERSVILGYLEDGPNLVTLAMNGWIEGHPAWWLNLEAQPEAVVRLDGEEPRPVRARTVVGQERERLWKVWTDMNPKLDAYAATRTTVTPVVVLEPR</sequence>